<proteinExistence type="predicted"/>
<sequence length="102" mass="11988">MFIKYCEKPSSILQTEILLERISPHHKAIPALKKQLHQEQAGYQGKKQVDFYLRELPHRHFLFLHDLRLKTEMGTFFQIDTLVLTGKTAIILEVKNYADSLH</sequence>
<dbReference type="InterPro" id="IPR011528">
    <property type="entry name" value="NERD"/>
</dbReference>
<evidence type="ECO:0000313" key="2">
    <source>
        <dbReference type="EMBL" id="OES45742.1"/>
    </source>
</evidence>
<dbReference type="AlphaFoldDB" id="A0A1E7DRN6"/>
<keyword evidence="3" id="KW-1185">Reference proteome</keyword>
<organism evidence="2 3">
    <name type="scientific">Domibacillus iocasae</name>
    <dbReference type="NCBI Taxonomy" id="1714016"/>
    <lineage>
        <taxon>Bacteria</taxon>
        <taxon>Bacillati</taxon>
        <taxon>Bacillota</taxon>
        <taxon>Bacilli</taxon>
        <taxon>Bacillales</taxon>
        <taxon>Bacillaceae</taxon>
        <taxon>Domibacillus</taxon>
    </lineage>
</organism>
<feature type="domain" description="NERD" evidence="1">
    <location>
        <begin position="41"/>
        <end position="102"/>
    </location>
</feature>
<evidence type="ECO:0000313" key="3">
    <source>
        <dbReference type="Proteomes" id="UP000095658"/>
    </source>
</evidence>
<dbReference type="EMBL" id="MAMP01000012">
    <property type="protein sequence ID" value="OES45742.1"/>
    <property type="molecule type" value="Genomic_DNA"/>
</dbReference>
<dbReference type="RefSeq" id="WP_069937739.1">
    <property type="nucleotide sequence ID" value="NZ_MAMP01000012.1"/>
</dbReference>
<comment type="caution">
    <text evidence="2">The sequence shown here is derived from an EMBL/GenBank/DDBJ whole genome shotgun (WGS) entry which is preliminary data.</text>
</comment>
<dbReference type="STRING" id="1714016.BA724_02755"/>
<protein>
    <recommendedName>
        <fullName evidence="1">NERD domain-containing protein</fullName>
    </recommendedName>
</protein>
<name>A0A1E7DRN6_9BACI</name>
<reference evidence="2 3" key="1">
    <citation type="submission" date="2016-06" db="EMBL/GenBank/DDBJ databases">
        <title>Domibacillus iocasae genome sequencing.</title>
        <authorList>
            <person name="Verma A."/>
            <person name="Pal Y."/>
            <person name="Ojha A.K."/>
            <person name="Krishnamurthi S."/>
        </authorList>
    </citation>
    <scope>NUCLEOTIDE SEQUENCE [LARGE SCALE GENOMIC DNA]</scope>
    <source>
        <strain evidence="2 3">DSM 29979</strain>
    </source>
</reference>
<dbReference type="Proteomes" id="UP000095658">
    <property type="component" value="Unassembled WGS sequence"/>
</dbReference>
<gene>
    <name evidence="2" type="ORF">BA724_02755</name>
</gene>
<dbReference type="PROSITE" id="PS50965">
    <property type="entry name" value="NERD"/>
    <property type="match status" value="1"/>
</dbReference>
<accession>A0A1E7DRN6</accession>
<dbReference type="Pfam" id="PF08378">
    <property type="entry name" value="NERD"/>
    <property type="match status" value="1"/>
</dbReference>
<evidence type="ECO:0000259" key="1">
    <source>
        <dbReference type="PROSITE" id="PS50965"/>
    </source>
</evidence>